<dbReference type="OrthoDB" id="10569996at2759"/>
<dbReference type="Proteomes" id="UP000187209">
    <property type="component" value="Unassembled WGS sequence"/>
</dbReference>
<evidence type="ECO:0000313" key="1">
    <source>
        <dbReference type="EMBL" id="OMJ87875.1"/>
    </source>
</evidence>
<accession>A0A1R2CFZ0</accession>
<dbReference type="EMBL" id="MPUH01000166">
    <property type="protein sequence ID" value="OMJ87875.1"/>
    <property type="molecule type" value="Genomic_DNA"/>
</dbReference>
<proteinExistence type="predicted"/>
<protein>
    <submittedName>
        <fullName evidence="1">Uncharacterized protein</fullName>
    </submittedName>
</protein>
<reference evidence="1 2" key="1">
    <citation type="submission" date="2016-11" db="EMBL/GenBank/DDBJ databases">
        <title>The macronuclear genome of Stentor coeruleus: a giant cell with tiny introns.</title>
        <authorList>
            <person name="Slabodnick M."/>
            <person name="Ruby J.G."/>
            <person name="Reiff S.B."/>
            <person name="Swart E.C."/>
            <person name="Gosai S."/>
            <person name="Prabakaran S."/>
            <person name="Witkowska E."/>
            <person name="Larue G.E."/>
            <person name="Fisher S."/>
            <person name="Freeman R.M."/>
            <person name="Gunawardena J."/>
            <person name="Chu W."/>
            <person name="Stover N.A."/>
            <person name="Gregory B.D."/>
            <person name="Nowacki M."/>
            <person name="Derisi J."/>
            <person name="Roy S.W."/>
            <person name="Marshall W.F."/>
            <person name="Sood P."/>
        </authorList>
    </citation>
    <scope>NUCLEOTIDE SEQUENCE [LARGE SCALE GENOMIC DNA]</scope>
    <source>
        <strain evidence="1">WM001</strain>
    </source>
</reference>
<organism evidence="1 2">
    <name type="scientific">Stentor coeruleus</name>
    <dbReference type="NCBI Taxonomy" id="5963"/>
    <lineage>
        <taxon>Eukaryota</taxon>
        <taxon>Sar</taxon>
        <taxon>Alveolata</taxon>
        <taxon>Ciliophora</taxon>
        <taxon>Postciliodesmatophora</taxon>
        <taxon>Heterotrichea</taxon>
        <taxon>Heterotrichida</taxon>
        <taxon>Stentoridae</taxon>
        <taxon>Stentor</taxon>
    </lineage>
</organism>
<gene>
    <name evidence="1" type="ORF">SteCoe_10362</name>
</gene>
<evidence type="ECO:0000313" key="2">
    <source>
        <dbReference type="Proteomes" id="UP000187209"/>
    </source>
</evidence>
<comment type="caution">
    <text evidence="1">The sequence shown here is derived from an EMBL/GenBank/DDBJ whole genome shotgun (WGS) entry which is preliminary data.</text>
</comment>
<keyword evidence="2" id="KW-1185">Reference proteome</keyword>
<name>A0A1R2CFZ0_9CILI</name>
<dbReference type="AlphaFoldDB" id="A0A1R2CFZ0"/>
<sequence>MALILDLSDDIFLNIVLMFIGDVKDFLEIRSVSKAFNEKVELLLPAIVELDLTALEILNQDPIYSEHKNELEDFEDLKKMQQFRLKRLKFCKELDAFDLCIGQGLAYLAYNSGQELNIEDIENLYYLSLQYDLQKVLECQCNEENAKKAEEECIKALAIRIEVNEQQRKMLNWLTGALKMHQMFKKFSEHYEYLSRIQRKVTYFNTRVTQISKFFGYFY</sequence>